<evidence type="ECO:0000256" key="7">
    <source>
        <dbReference type="SAM" id="MobiDB-lite"/>
    </source>
</evidence>
<keyword evidence="10" id="KW-1185">Reference proteome</keyword>
<evidence type="ECO:0000256" key="2">
    <source>
        <dbReference type="ARBA" id="ARBA00022692"/>
    </source>
</evidence>
<dbReference type="FunFam" id="3.80.10.10:FF:000024">
    <property type="entry name" value="Somatic embryogenesis receptor kinase 1"/>
    <property type="match status" value="2"/>
</dbReference>
<keyword evidence="4" id="KW-0677">Repeat</keyword>
<accession>A0AAP0JK43</accession>
<dbReference type="Gene3D" id="3.80.10.10">
    <property type="entry name" value="Ribonuclease Inhibitor"/>
    <property type="match status" value="2"/>
</dbReference>
<keyword evidence="6" id="KW-0472">Membrane</keyword>
<keyword evidence="2" id="KW-0812">Transmembrane</keyword>
<dbReference type="EMBL" id="JBBNAF010000006">
    <property type="protein sequence ID" value="KAK9134357.1"/>
    <property type="molecule type" value="Genomic_DNA"/>
</dbReference>
<keyword evidence="5" id="KW-1133">Transmembrane helix</keyword>
<keyword evidence="3" id="KW-0732">Signal</keyword>
<dbReference type="AlphaFoldDB" id="A0AAP0JK43"/>
<feature type="compositionally biased region" description="Pro residues" evidence="7">
    <location>
        <begin position="572"/>
        <end position="590"/>
    </location>
</feature>
<organism evidence="9 10">
    <name type="scientific">Stephania yunnanensis</name>
    <dbReference type="NCBI Taxonomy" id="152371"/>
    <lineage>
        <taxon>Eukaryota</taxon>
        <taxon>Viridiplantae</taxon>
        <taxon>Streptophyta</taxon>
        <taxon>Embryophyta</taxon>
        <taxon>Tracheophyta</taxon>
        <taxon>Spermatophyta</taxon>
        <taxon>Magnoliopsida</taxon>
        <taxon>Ranunculales</taxon>
        <taxon>Menispermaceae</taxon>
        <taxon>Menispermoideae</taxon>
        <taxon>Cissampelideae</taxon>
        <taxon>Stephania</taxon>
    </lineage>
</organism>
<dbReference type="InterPro" id="IPR013210">
    <property type="entry name" value="LRR_N_plant-typ"/>
</dbReference>
<gene>
    <name evidence="9" type="ORF">Syun_013687</name>
</gene>
<dbReference type="InterPro" id="IPR001611">
    <property type="entry name" value="Leu-rich_rpt"/>
</dbReference>
<dbReference type="InterPro" id="IPR032675">
    <property type="entry name" value="LRR_dom_sf"/>
</dbReference>
<evidence type="ECO:0000313" key="9">
    <source>
        <dbReference type="EMBL" id="KAK9134357.1"/>
    </source>
</evidence>
<dbReference type="PANTHER" id="PTHR47988">
    <property type="entry name" value="SOMATIC EMBRYOGENESIS RECEPTOR KINASE 1"/>
    <property type="match status" value="1"/>
</dbReference>
<name>A0AAP0JK43_9MAGN</name>
<keyword evidence="1" id="KW-0433">Leucine-rich repeat</keyword>
<feature type="domain" description="Leucine-rich repeat-containing N-terminal plant-type" evidence="8">
    <location>
        <begin position="382"/>
        <end position="417"/>
    </location>
</feature>
<feature type="region of interest" description="Disordered" evidence="7">
    <location>
        <begin position="571"/>
        <end position="609"/>
    </location>
</feature>
<dbReference type="Pfam" id="PF00560">
    <property type="entry name" value="LRR_1"/>
    <property type="match status" value="6"/>
</dbReference>
<evidence type="ECO:0000256" key="6">
    <source>
        <dbReference type="ARBA" id="ARBA00023136"/>
    </source>
</evidence>
<evidence type="ECO:0000256" key="3">
    <source>
        <dbReference type="ARBA" id="ARBA00022729"/>
    </source>
</evidence>
<dbReference type="SUPFAM" id="SSF52047">
    <property type="entry name" value="RNI-like"/>
    <property type="match status" value="1"/>
</dbReference>
<dbReference type="InterPro" id="IPR003591">
    <property type="entry name" value="Leu-rich_rpt_typical-subtyp"/>
</dbReference>
<evidence type="ECO:0000256" key="5">
    <source>
        <dbReference type="ARBA" id="ARBA00022989"/>
    </source>
</evidence>
<evidence type="ECO:0000256" key="4">
    <source>
        <dbReference type="ARBA" id="ARBA00022737"/>
    </source>
</evidence>
<feature type="domain" description="Leucine-rich repeat-containing N-terminal plant-type" evidence="8">
    <location>
        <begin position="55"/>
        <end position="91"/>
    </location>
</feature>
<dbReference type="PRINTS" id="PR00019">
    <property type="entry name" value="LEURICHRPT"/>
</dbReference>
<evidence type="ECO:0000313" key="10">
    <source>
        <dbReference type="Proteomes" id="UP001420932"/>
    </source>
</evidence>
<reference evidence="9 10" key="1">
    <citation type="submission" date="2024-01" db="EMBL/GenBank/DDBJ databases">
        <title>Genome assemblies of Stephania.</title>
        <authorList>
            <person name="Yang L."/>
        </authorList>
    </citation>
    <scope>NUCLEOTIDE SEQUENCE [LARGE SCALE GENOMIC DNA]</scope>
    <source>
        <strain evidence="9">YNDBR</strain>
        <tissue evidence="9">Leaf</tissue>
    </source>
</reference>
<proteinExistence type="predicted"/>
<dbReference type="SMART" id="SM00369">
    <property type="entry name" value="LRR_TYP"/>
    <property type="match status" value="6"/>
</dbReference>
<comment type="caution">
    <text evidence="9">The sequence shown here is derived from an EMBL/GenBank/DDBJ whole genome shotgun (WGS) entry which is preliminary data.</text>
</comment>
<sequence length="609" mass="65377">MDPDNIDGRPGKTSVVVVVVGAGGGVVVVAVVELDEHENHGAGDRGFDCVVVDPRDALHSLRANLNDPNNVLQSWDPTLINPCTWYHVTCNSDNSVVRVDLGNAALSGQLVAQLGRLRNLQYLELYSNNISGTIPSDLGNLRSLVSLDLYLNNFSGHIPDSLGKLKKLRFLYDYILDLCGLSLESVAIDWIVSMRECILVGFIQVLVKCAAKTEKNLRVDSRLNNNRLTGSIPMSLTNIAALRVLDLSNNRLSGPVPDNGSFSLFTPISFANNRALCGPVTGKPCPGSPPFSPPPPFVPPPPVSSPVVVVVVVVGACGGVAVVAVVELDEHENHGAGDRGFDCDVVDPRFASVRGDLCEHGSCLDMLLDAIDLKFESGEPSDALHSLRANLNDPNNVLQSWDPTLINPCTWYHVTCNSDNSVVRVDLGNAALSGQLVAQLGRLRNLQYLELYSNNISGTIPSDLGNLKSLVSLDLYLNKFSGHIPDSLGKLNKLRFLYDYILDLCDSRLNNNRLTGSIPMSLTNIAALRVLDLSNNRLSGPVPDNGSFSLFTPISFANNRALCGPVTGKPCPGSPPFSPPPPFVPPPPVSSPGRLSDPNEIGAVTKLIR</sequence>
<dbReference type="Pfam" id="PF08263">
    <property type="entry name" value="LRRNT_2"/>
    <property type="match status" value="2"/>
</dbReference>
<protein>
    <recommendedName>
        <fullName evidence="8">Leucine-rich repeat-containing N-terminal plant-type domain-containing protein</fullName>
    </recommendedName>
</protein>
<evidence type="ECO:0000259" key="8">
    <source>
        <dbReference type="Pfam" id="PF08263"/>
    </source>
</evidence>
<dbReference type="Proteomes" id="UP001420932">
    <property type="component" value="Unassembled WGS sequence"/>
</dbReference>
<evidence type="ECO:0000256" key="1">
    <source>
        <dbReference type="ARBA" id="ARBA00022614"/>
    </source>
</evidence>